<reference evidence="1 2" key="1">
    <citation type="submission" date="2016-10" db="EMBL/GenBank/DDBJ databases">
        <authorList>
            <person name="de Groot N.N."/>
        </authorList>
    </citation>
    <scope>NUCLEOTIDE SEQUENCE [LARGE SCALE GENOMIC DNA]</scope>
    <source>
        <strain evidence="1 2">CGMCC 1.6291</strain>
    </source>
</reference>
<organism evidence="1 2">
    <name type="scientific">Aquisalimonas asiatica</name>
    <dbReference type="NCBI Taxonomy" id="406100"/>
    <lineage>
        <taxon>Bacteria</taxon>
        <taxon>Pseudomonadati</taxon>
        <taxon>Pseudomonadota</taxon>
        <taxon>Gammaproteobacteria</taxon>
        <taxon>Chromatiales</taxon>
        <taxon>Ectothiorhodospiraceae</taxon>
        <taxon>Aquisalimonas</taxon>
    </lineage>
</organism>
<sequence length="68" mass="7471">MALWRCRVPATAQDHGAEEEGVVVEAETLETAKTLAKRELEFEEVSVDANGRTIAVEITDIVCEPIDD</sequence>
<proteinExistence type="predicted"/>
<dbReference type="Proteomes" id="UP000199657">
    <property type="component" value="Unassembled WGS sequence"/>
</dbReference>
<protein>
    <submittedName>
        <fullName evidence="1">Uncharacterized protein</fullName>
    </submittedName>
</protein>
<name>A0A1H8QQ24_9GAMM</name>
<dbReference type="EMBL" id="FOEG01000001">
    <property type="protein sequence ID" value="SEO56320.1"/>
    <property type="molecule type" value="Genomic_DNA"/>
</dbReference>
<accession>A0A1H8QQ24</accession>
<gene>
    <name evidence="1" type="ORF">SAMN04488052_101715</name>
</gene>
<evidence type="ECO:0000313" key="2">
    <source>
        <dbReference type="Proteomes" id="UP000199657"/>
    </source>
</evidence>
<evidence type="ECO:0000313" key="1">
    <source>
        <dbReference type="EMBL" id="SEO56320.1"/>
    </source>
</evidence>
<dbReference type="AlphaFoldDB" id="A0A1H8QQ24"/>
<keyword evidence="2" id="KW-1185">Reference proteome</keyword>